<accession>A0AAN9FUU0</accession>
<dbReference type="PANTHER" id="PTHR31900">
    <property type="entry name" value="F-BOX/RNI SUPERFAMILY PROTEIN-RELATED"/>
    <property type="match status" value="1"/>
</dbReference>
<dbReference type="InterPro" id="IPR053781">
    <property type="entry name" value="F-box_AtFBL13-like"/>
</dbReference>
<sequence>MIALHDEPDIISKLPDSILGHILSYLPTKYAVRTSALSKEWESKWTHITNLSIEDALSKQTRENRQCFINFVNKVLHKLSMHLELNLYCNLILYSSDCFRNLKIMKVSKIRFVGDRLSYQDVVLNFPDLKLFYAKYCNWSDVKNIIIEAPLLEEVSLVFQSEDNHKPWSPTFKVFSMNLKTFYYIGNLVEDIILSNPLPVVHAWVNVNRSAKTCKFLQQFLGVSFLKLSSTTIQDFDRSDKNIVMSKNLPCCFLSSLKDVTIRTYNCCVNSLSLTKYSLENTKVMEKLTIKVPGGGVGQRRPEGRGWDRAEMVKNKSRGLVEVAIVRERAVVGDFSWRLNGGEQNQTVKRKGVCSQFWQSRGGRR</sequence>
<dbReference type="SUPFAM" id="SSF81383">
    <property type="entry name" value="F-box domain"/>
    <property type="match status" value="1"/>
</dbReference>
<dbReference type="InterPro" id="IPR001810">
    <property type="entry name" value="F-box_dom"/>
</dbReference>
<dbReference type="InterPro" id="IPR050232">
    <property type="entry name" value="FBL13/AtMIF1-like"/>
</dbReference>
<keyword evidence="3" id="KW-1185">Reference proteome</keyword>
<dbReference type="PROSITE" id="PS50181">
    <property type="entry name" value="FBOX"/>
    <property type="match status" value="1"/>
</dbReference>
<dbReference type="InterPro" id="IPR006566">
    <property type="entry name" value="FBD"/>
</dbReference>
<dbReference type="PANTHER" id="PTHR31900:SF32">
    <property type="entry name" value="F-BOX_RNI_FBD-LIKE DOMAIN PROTEIN"/>
    <property type="match status" value="1"/>
</dbReference>
<dbReference type="AlphaFoldDB" id="A0AAN9FUU0"/>
<dbReference type="Pfam" id="PF00646">
    <property type="entry name" value="F-box"/>
    <property type="match status" value="1"/>
</dbReference>
<dbReference type="EMBL" id="JAYWIO010000002">
    <property type="protein sequence ID" value="KAK7281496.1"/>
    <property type="molecule type" value="Genomic_DNA"/>
</dbReference>
<comment type="caution">
    <text evidence="2">The sequence shown here is derived from an EMBL/GenBank/DDBJ whole genome shotgun (WGS) entry which is preliminary data.</text>
</comment>
<dbReference type="Gene3D" id="1.20.1280.50">
    <property type="match status" value="1"/>
</dbReference>
<gene>
    <name evidence="2" type="ORF">RIF29_09547</name>
</gene>
<dbReference type="Proteomes" id="UP001372338">
    <property type="component" value="Unassembled WGS sequence"/>
</dbReference>
<evidence type="ECO:0000313" key="2">
    <source>
        <dbReference type="EMBL" id="KAK7281496.1"/>
    </source>
</evidence>
<organism evidence="2 3">
    <name type="scientific">Crotalaria pallida</name>
    <name type="common">Smooth rattlebox</name>
    <name type="synonym">Crotalaria striata</name>
    <dbReference type="NCBI Taxonomy" id="3830"/>
    <lineage>
        <taxon>Eukaryota</taxon>
        <taxon>Viridiplantae</taxon>
        <taxon>Streptophyta</taxon>
        <taxon>Embryophyta</taxon>
        <taxon>Tracheophyta</taxon>
        <taxon>Spermatophyta</taxon>
        <taxon>Magnoliopsida</taxon>
        <taxon>eudicotyledons</taxon>
        <taxon>Gunneridae</taxon>
        <taxon>Pentapetalae</taxon>
        <taxon>rosids</taxon>
        <taxon>fabids</taxon>
        <taxon>Fabales</taxon>
        <taxon>Fabaceae</taxon>
        <taxon>Papilionoideae</taxon>
        <taxon>50 kb inversion clade</taxon>
        <taxon>genistoids sensu lato</taxon>
        <taxon>core genistoids</taxon>
        <taxon>Crotalarieae</taxon>
        <taxon>Crotalaria</taxon>
    </lineage>
</organism>
<proteinExistence type="predicted"/>
<reference evidence="2 3" key="1">
    <citation type="submission" date="2024-01" db="EMBL/GenBank/DDBJ databases">
        <title>The genomes of 5 underutilized Papilionoideae crops provide insights into root nodulation and disease resistanc.</title>
        <authorList>
            <person name="Yuan L."/>
        </authorList>
    </citation>
    <scope>NUCLEOTIDE SEQUENCE [LARGE SCALE GENOMIC DNA]</scope>
    <source>
        <strain evidence="2">ZHUSHIDOU_FW_LH</strain>
        <tissue evidence="2">Leaf</tissue>
    </source>
</reference>
<evidence type="ECO:0000259" key="1">
    <source>
        <dbReference type="PROSITE" id="PS50181"/>
    </source>
</evidence>
<dbReference type="CDD" id="cd22160">
    <property type="entry name" value="F-box_AtFBL13-like"/>
    <property type="match status" value="1"/>
</dbReference>
<dbReference type="InterPro" id="IPR036047">
    <property type="entry name" value="F-box-like_dom_sf"/>
</dbReference>
<feature type="domain" description="F-box" evidence="1">
    <location>
        <begin position="8"/>
        <end position="43"/>
    </location>
</feature>
<dbReference type="Pfam" id="PF08387">
    <property type="entry name" value="FBD"/>
    <property type="match status" value="1"/>
</dbReference>
<protein>
    <recommendedName>
        <fullName evidence="1">F-box domain-containing protein</fullName>
    </recommendedName>
</protein>
<dbReference type="SMART" id="SM00256">
    <property type="entry name" value="FBOX"/>
    <property type="match status" value="1"/>
</dbReference>
<evidence type="ECO:0000313" key="3">
    <source>
        <dbReference type="Proteomes" id="UP001372338"/>
    </source>
</evidence>
<name>A0AAN9FUU0_CROPI</name>